<feature type="domain" description="Carrier" evidence="3">
    <location>
        <begin position="551"/>
        <end position="626"/>
    </location>
</feature>
<keyword evidence="1" id="KW-0596">Phosphopantetheine</keyword>
<dbReference type="SUPFAM" id="SSF56801">
    <property type="entry name" value="Acetyl-CoA synthetase-like"/>
    <property type="match status" value="1"/>
</dbReference>
<organism evidence="4 5">
    <name type="scientific">Ktedonobacter robiniae</name>
    <dbReference type="NCBI Taxonomy" id="2778365"/>
    <lineage>
        <taxon>Bacteria</taxon>
        <taxon>Bacillati</taxon>
        <taxon>Chloroflexota</taxon>
        <taxon>Ktedonobacteria</taxon>
        <taxon>Ktedonobacterales</taxon>
        <taxon>Ktedonobacteraceae</taxon>
        <taxon>Ktedonobacter</taxon>
    </lineage>
</organism>
<protein>
    <recommendedName>
        <fullName evidence="3">Carrier domain-containing protein</fullName>
    </recommendedName>
</protein>
<accession>A0ABQ3UZY9</accession>
<dbReference type="Proteomes" id="UP000654345">
    <property type="component" value="Unassembled WGS sequence"/>
</dbReference>
<dbReference type="InterPro" id="IPR020806">
    <property type="entry name" value="PKS_PP-bd"/>
</dbReference>
<dbReference type="Gene3D" id="3.40.50.980">
    <property type="match status" value="2"/>
</dbReference>
<dbReference type="Pfam" id="PF00501">
    <property type="entry name" value="AMP-binding"/>
    <property type="match status" value="1"/>
</dbReference>
<dbReference type="Pfam" id="PF00550">
    <property type="entry name" value="PP-binding"/>
    <property type="match status" value="1"/>
</dbReference>
<evidence type="ECO:0000256" key="1">
    <source>
        <dbReference type="ARBA" id="ARBA00022450"/>
    </source>
</evidence>
<evidence type="ECO:0000259" key="3">
    <source>
        <dbReference type="PROSITE" id="PS50075"/>
    </source>
</evidence>
<sequence>MVEHWYELLRSIVARSDQHIADIPLLTATERERILYHWNETHRFSIRPRGLHQLFEEQARLTPNAIALKTSSVNLTYKEVEERANQLAHALCHMHLPAGGHVGVCMSKVPETIIGLLAILKAGGVYVPLDPHYPQERLAFMAADAQLSALLTQQKVRHALPALEVPILYLESDWFQKSKESTKPLAWEVEVEQLAYIIYTSGSTGRPKGVQVSHQGICNMVEVQKRTFELQAGDRVLQFSSLSFDASIWEICMSICTGATLCLGEEDVVPAGHALEATLSSMAITVVTLPPSLLASLSPVALPQLRTIIVAGEACSAELVTSWSNGRRLFNAYGPTEATVCATIERCTDDTRQPAIGRPIDNTQTYILDSTLTPVPIGVAGELYISGIGLAYAYLNRQGLTAERFIPHPFSRQEGARLYRTGDRGRYRVDGTIEFLGRIDSQVKIRGYRIEPGEIEAVLLEHPTVQTCAVVVQKSAAGEQQLVAYITTRAQHVFSSEELRAYLQRCLPEYMLPTLLVPLETMPLTPNGKVDRKGLPDAQTIRQQTVASLVQPITSTERVVASIWQDCLHLEKVGLHENFFELGGHSLLVVQVIQRTQEHFQREVALTDLFEYPTVSAFAKFLDQAVQPADLNHKPATILSAPQEEALRSGQNRLRSRRMLQEKE</sequence>
<dbReference type="SMART" id="SM00823">
    <property type="entry name" value="PKS_PP"/>
    <property type="match status" value="1"/>
</dbReference>
<dbReference type="InterPro" id="IPR020845">
    <property type="entry name" value="AMP-binding_CS"/>
</dbReference>
<dbReference type="EMBL" id="BNJG01000002">
    <property type="protein sequence ID" value="GHO57927.1"/>
    <property type="molecule type" value="Genomic_DNA"/>
</dbReference>
<dbReference type="Gene3D" id="2.30.38.10">
    <property type="entry name" value="Luciferase, Domain 3"/>
    <property type="match status" value="1"/>
</dbReference>
<dbReference type="PROSITE" id="PS50075">
    <property type="entry name" value="CARRIER"/>
    <property type="match status" value="1"/>
</dbReference>
<evidence type="ECO:0000256" key="2">
    <source>
        <dbReference type="ARBA" id="ARBA00022553"/>
    </source>
</evidence>
<name>A0ABQ3UZY9_9CHLR</name>
<evidence type="ECO:0000313" key="4">
    <source>
        <dbReference type="EMBL" id="GHO57927.1"/>
    </source>
</evidence>
<dbReference type="PANTHER" id="PTHR45527">
    <property type="entry name" value="NONRIBOSOMAL PEPTIDE SYNTHETASE"/>
    <property type="match status" value="1"/>
</dbReference>
<dbReference type="SUPFAM" id="SSF47336">
    <property type="entry name" value="ACP-like"/>
    <property type="match status" value="1"/>
</dbReference>
<dbReference type="InterPro" id="IPR036736">
    <property type="entry name" value="ACP-like_sf"/>
</dbReference>
<dbReference type="InterPro" id="IPR010071">
    <property type="entry name" value="AA_adenyl_dom"/>
</dbReference>
<comment type="caution">
    <text evidence="4">The sequence shown here is derived from an EMBL/GenBank/DDBJ whole genome shotgun (WGS) entry which is preliminary data.</text>
</comment>
<keyword evidence="5" id="KW-1185">Reference proteome</keyword>
<dbReference type="Gene3D" id="3.30.559.30">
    <property type="entry name" value="Nonribosomal peptide synthetase, condensation domain"/>
    <property type="match status" value="1"/>
</dbReference>
<keyword evidence="2" id="KW-0597">Phosphoprotein</keyword>
<dbReference type="InterPro" id="IPR009081">
    <property type="entry name" value="PP-bd_ACP"/>
</dbReference>
<dbReference type="InterPro" id="IPR020459">
    <property type="entry name" value="AMP-binding"/>
</dbReference>
<dbReference type="PROSITE" id="PS00455">
    <property type="entry name" value="AMP_BINDING"/>
    <property type="match status" value="1"/>
</dbReference>
<dbReference type="PRINTS" id="PR00154">
    <property type="entry name" value="AMPBINDING"/>
</dbReference>
<dbReference type="Pfam" id="PF13193">
    <property type="entry name" value="AMP-binding_C"/>
    <property type="match status" value="1"/>
</dbReference>
<evidence type="ECO:0000313" key="5">
    <source>
        <dbReference type="Proteomes" id="UP000654345"/>
    </source>
</evidence>
<proteinExistence type="predicted"/>
<dbReference type="NCBIfam" id="TIGR01733">
    <property type="entry name" value="AA-adenyl-dom"/>
    <property type="match status" value="1"/>
</dbReference>
<dbReference type="InterPro" id="IPR025110">
    <property type="entry name" value="AMP-bd_C"/>
</dbReference>
<dbReference type="Gene3D" id="3.30.300.30">
    <property type="match status" value="1"/>
</dbReference>
<dbReference type="InterPro" id="IPR000873">
    <property type="entry name" value="AMP-dep_synth/lig_dom"/>
</dbReference>
<reference evidence="4 5" key="1">
    <citation type="journal article" date="2021" name="Int. J. Syst. Evol. Microbiol.">
        <title>Reticulibacter mediterranei gen. nov., sp. nov., within the new family Reticulibacteraceae fam. nov., and Ktedonospora formicarum gen. nov., sp. nov., Ktedonobacter robiniae sp. nov., Dictyobacter formicarum sp. nov. and Dictyobacter arantiisoli sp. nov., belonging to the class Ktedonobacteria.</title>
        <authorList>
            <person name="Yabe S."/>
            <person name="Zheng Y."/>
            <person name="Wang C.M."/>
            <person name="Sakai Y."/>
            <person name="Abe K."/>
            <person name="Yokota A."/>
            <person name="Donadio S."/>
            <person name="Cavaletti L."/>
            <person name="Monciardini P."/>
        </authorList>
    </citation>
    <scope>NUCLEOTIDE SEQUENCE [LARGE SCALE GENOMIC DNA]</scope>
    <source>
        <strain evidence="4 5">SOSP1-30</strain>
    </source>
</reference>
<dbReference type="InterPro" id="IPR045851">
    <property type="entry name" value="AMP-bd_C_sf"/>
</dbReference>
<dbReference type="PANTHER" id="PTHR45527:SF1">
    <property type="entry name" value="FATTY ACID SYNTHASE"/>
    <property type="match status" value="1"/>
</dbReference>
<dbReference type="CDD" id="cd17652">
    <property type="entry name" value="A_NRPS_CmdD_like"/>
    <property type="match status" value="1"/>
</dbReference>
<gene>
    <name evidence="4" type="ORF">KSB_64020</name>
</gene>
<dbReference type="Gene3D" id="1.10.1200.10">
    <property type="entry name" value="ACP-like"/>
    <property type="match status" value="1"/>
</dbReference>